<dbReference type="GO" id="GO:0000271">
    <property type="term" value="P:polysaccharide biosynthetic process"/>
    <property type="evidence" value="ECO:0007669"/>
    <property type="project" value="InterPro"/>
</dbReference>
<evidence type="ECO:0000256" key="2">
    <source>
        <dbReference type="ARBA" id="ARBA00009399"/>
    </source>
</evidence>
<keyword evidence="4 6" id="KW-1133">Transmembrane helix</keyword>
<dbReference type="EMBL" id="CP054836">
    <property type="protein sequence ID" value="QKV20699.1"/>
    <property type="molecule type" value="Genomic_DNA"/>
</dbReference>
<dbReference type="Proteomes" id="UP000509367">
    <property type="component" value="Chromosome"/>
</dbReference>
<feature type="domain" description="GtrA/DPMS transmembrane" evidence="7">
    <location>
        <begin position="7"/>
        <end position="123"/>
    </location>
</feature>
<accession>A0A6N1VNB7</accession>
<comment type="similarity">
    <text evidence="2">Belongs to the GtrA family.</text>
</comment>
<proteinExistence type="inferred from homology"/>
<evidence type="ECO:0000256" key="3">
    <source>
        <dbReference type="ARBA" id="ARBA00022692"/>
    </source>
</evidence>
<name>A0A6N1VNB7_9HYPH</name>
<evidence type="ECO:0000256" key="1">
    <source>
        <dbReference type="ARBA" id="ARBA00004141"/>
    </source>
</evidence>
<evidence type="ECO:0000256" key="5">
    <source>
        <dbReference type="ARBA" id="ARBA00023136"/>
    </source>
</evidence>
<organism evidence="8 9">
    <name type="scientific">Oricola thermophila</name>
    <dbReference type="NCBI Taxonomy" id="2742145"/>
    <lineage>
        <taxon>Bacteria</taxon>
        <taxon>Pseudomonadati</taxon>
        <taxon>Pseudomonadota</taxon>
        <taxon>Alphaproteobacteria</taxon>
        <taxon>Hyphomicrobiales</taxon>
        <taxon>Ahrensiaceae</taxon>
        <taxon>Oricola</taxon>
    </lineage>
</organism>
<keyword evidence="3 6" id="KW-0812">Transmembrane</keyword>
<feature type="transmembrane region" description="Helical" evidence="6">
    <location>
        <begin position="35"/>
        <end position="52"/>
    </location>
</feature>
<dbReference type="PANTHER" id="PTHR38459:SF1">
    <property type="entry name" value="PROPHAGE BACTOPRENOL-LINKED GLUCOSE TRANSLOCASE HOMOLOG"/>
    <property type="match status" value="1"/>
</dbReference>
<dbReference type="InterPro" id="IPR051401">
    <property type="entry name" value="GtrA_CellWall_Glycosyl"/>
</dbReference>
<evidence type="ECO:0000313" key="8">
    <source>
        <dbReference type="EMBL" id="QKV20699.1"/>
    </source>
</evidence>
<evidence type="ECO:0000256" key="6">
    <source>
        <dbReference type="SAM" id="Phobius"/>
    </source>
</evidence>
<dbReference type="KEGG" id="orm:HTY61_15620"/>
<dbReference type="GO" id="GO:0005886">
    <property type="term" value="C:plasma membrane"/>
    <property type="evidence" value="ECO:0007669"/>
    <property type="project" value="TreeGrafter"/>
</dbReference>
<evidence type="ECO:0000259" key="7">
    <source>
        <dbReference type="Pfam" id="PF04138"/>
    </source>
</evidence>
<feature type="transmembrane region" description="Helical" evidence="6">
    <location>
        <begin position="99"/>
        <end position="118"/>
    </location>
</feature>
<gene>
    <name evidence="8" type="ORF">HTY61_15620</name>
</gene>
<dbReference type="PANTHER" id="PTHR38459">
    <property type="entry name" value="PROPHAGE BACTOPRENOL-LINKED GLUCOSE TRANSLOCASE HOMOLOG"/>
    <property type="match status" value="1"/>
</dbReference>
<dbReference type="Pfam" id="PF04138">
    <property type="entry name" value="GtrA_DPMS_TM"/>
    <property type="match status" value="1"/>
</dbReference>
<keyword evidence="5 6" id="KW-0472">Membrane</keyword>
<protein>
    <submittedName>
        <fullName evidence="8">GtrA family protein</fullName>
    </submittedName>
</protein>
<dbReference type="InterPro" id="IPR007267">
    <property type="entry name" value="GtrA_DPMS_TM"/>
</dbReference>
<evidence type="ECO:0000256" key="4">
    <source>
        <dbReference type="ARBA" id="ARBA00022989"/>
    </source>
</evidence>
<evidence type="ECO:0000313" key="9">
    <source>
        <dbReference type="Proteomes" id="UP000509367"/>
    </source>
</evidence>
<dbReference type="AlphaFoldDB" id="A0A6N1VNB7"/>
<reference evidence="8 9" key="1">
    <citation type="submission" date="2020-06" db="EMBL/GenBank/DDBJ databases">
        <title>Oricola thermophila sp. nov. isolated from a tidal sediments.</title>
        <authorList>
            <person name="Kwon K.K."/>
            <person name="Yang S.-H."/>
            <person name="Park M.-J."/>
        </authorList>
    </citation>
    <scope>NUCLEOTIDE SEQUENCE [LARGE SCALE GENOMIC DNA]</scope>
    <source>
        <strain evidence="8 9">MEBiC13590</strain>
    </source>
</reference>
<sequence length="126" mass="13407">MLRLASFAVAGGTGFIVDASVLTLLMKFTPMGPFSARVFAIAAAMFTTWMINRNITFGKSGRHVVKEGARYGFVALMGAGLNYAIYSGLLLAAPGLFPPLAALVIAVAVVTVFSYLGYSRFVFNRA</sequence>
<comment type="subcellular location">
    <subcellularLocation>
        <location evidence="1">Membrane</location>
        <topology evidence="1">Multi-pass membrane protein</topology>
    </subcellularLocation>
</comment>
<feature type="transmembrane region" description="Helical" evidence="6">
    <location>
        <begin position="73"/>
        <end position="93"/>
    </location>
</feature>
<keyword evidence="9" id="KW-1185">Reference proteome</keyword>